<evidence type="ECO:0000313" key="2">
    <source>
        <dbReference type="EMBL" id="AUB56766.1"/>
    </source>
</evidence>
<dbReference type="Proteomes" id="UP000232631">
    <property type="component" value="Chromosome"/>
</dbReference>
<sequence>MMGFKSMWQKLKSFNLDFLYDFDWEEIKKDPDKMAKVSMLVFGAEIMVTVLIVIGTIIFILAVVFR</sequence>
<keyword evidence="1" id="KW-1133">Transmembrane helix</keyword>
<gene>
    <name evidence="2" type="ORF">BK007_06460</name>
    <name evidence="3" type="ORF">BK009_07040</name>
    <name evidence="4" type="ORF">HG719_01035</name>
</gene>
<dbReference type="AlphaFoldDB" id="A0A2H4VFB1"/>
<keyword evidence="1" id="KW-0472">Membrane</keyword>
<dbReference type="Proteomes" id="UP000591058">
    <property type="component" value="Unassembled WGS sequence"/>
</dbReference>
<evidence type="ECO:0000256" key="1">
    <source>
        <dbReference type="SAM" id="Phobius"/>
    </source>
</evidence>
<accession>A0A2H4VFB1</accession>
<dbReference type="EMBL" id="CP017766">
    <property type="protein sequence ID" value="AUB56766.1"/>
    <property type="molecule type" value="Genomic_DNA"/>
</dbReference>
<feature type="transmembrane region" description="Helical" evidence="1">
    <location>
        <begin position="37"/>
        <end position="65"/>
    </location>
</feature>
<dbReference type="EMBL" id="JABBYL010000004">
    <property type="protein sequence ID" value="NMO08417.1"/>
    <property type="molecule type" value="Genomic_DNA"/>
</dbReference>
<keyword evidence="5" id="KW-1185">Reference proteome</keyword>
<dbReference type="Proteomes" id="UP000232806">
    <property type="component" value="Chromosome"/>
</dbReference>
<evidence type="ECO:0000313" key="5">
    <source>
        <dbReference type="Proteomes" id="UP000232631"/>
    </source>
</evidence>
<dbReference type="EMBL" id="CP017768">
    <property type="protein sequence ID" value="AUB61479.1"/>
    <property type="molecule type" value="Genomic_DNA"/>
</dbReference>
<dbReference type="OrthoDB" id="69809at2157"/>
<accession>A0A2H4VTN4</accession>
<protein>
    <submittedName>
        <fullName evidence="2">Uncharacterized protein</fullName>
    </submittedName>
</protein>
<reference evidence="5 6" key="1">
    <citation type="submission" date="2016-10" db="EMBL/GenBank/DDBJ databases">
        <title>Comparative genomics between deep and shallow subseafloor isolates.</title>
        <authorList>
            <person name="Ishii S."/>
            <person name="Miller J.R."/>
            <person name="Sutton G."/>
            <person name="Suzuki S."/>
            <person name="Methe B."/>
            <person name="Inagaki F."/>
            <person name="Imachi H."/>
        </authorList>
    </citation>
    <scope>NUCLEOTIDE SEQUENCE [LARGE SCALE GENOMIC DNA]</scope>
    <source>
        <strain evidence="3 5">A8p</strain>
        <strain evidence="2 6">MO-MB1</strain>
    </source>
</reference>
<evidence type="ECO:0000313" key="7">
    <source>
        <dbReference type="Proteomes" id="UP000591058"/>
    </source>
</evidence>
<evidence type="ECO:0000313" key="4">
    <source>
        <dbReference type="EMBL" id="NMO08417.1"/>
    </source>
</evidence>
<dbReference type="KEGG" id="msub:BK009_07040"/>
<reference evidence="4 7" key="2">
    <citation type="submission" date="2020-04" db="EMBL/GenBank/DDBJ databases">
        <title>Draft genome of Methanobacterium subterraneum isolated from animal feces.</title>
        <authorList>
            <person name="Ouboter H.T."/>
            <person name="Berger S."/>
            <person name="Gungor E."/>
            <person name="Jetten M.S.M."/>
            <person name="Welte C.U."/>
        </authorList>
    </citation>
    <scope>NUCLEOTIDE SEQUENCE [LARGE SCALE GENOMIC DNA]</scope>
    <source>
        <strain evidence="4">HO_2020</strain>
    </source>
</reference>
<proteinExistence type="predicted"/>
<organism evidence="2 6">
    <name type="scientific">Methanobacterium subterraneum</name>
    <dbReference type="NCBI Taxonomy" id="59277"/>
    <lineage>
        <taxon>Archaea</taxon>
        <taxon>Methanobacteriati</taxon>
        <taxon>Methanobacteriota</taxon>
        <taxon>Methanomada group</taxon>
        <taxon>Methanobacteria</taxon>
        <taxon>Methanobacteriales</taxon>
        <taxon>Methanobacteriaceae</taxon>
        <taxon>Methanobacterium</taxon>
    </lineage>
</organism>
<evidence type="ECO:0000313" key="3">
    <source>
        <dbReference type="EMBL" id="AUB61479.1"/>
    </source>
</evidence>
<evidence type="ECO:0000313" key="6">
    <source>
        <dbReference type="Proteomes" id="UP000232806"/>
    </source>
</evidence>
<keyword evidence="1" id="KW-0812">Transmembrane</keyword>
<name>A0A2H4VFB1_9EURY</name>